<name>A0A1W1CZA3_9ZZZZ</name>
<dbReference type="EC" id="4.2.1.70" evidence="1"/>
<reference evidence="1" key="1">
    <citation type="submission" date="2016-10" db="EMBL/GenBank/DDBJ databases">
        <authorList>
            <person name="de Groot N.N."/>
        </authorList>
    </citation>
    <scope>NUCLEOTIDE SEQUENCE</scope>
</reference>
<keyword evidence="1" id="KW-0456">Lyase</keyword>
<organism evidence="1">
    <name type="scientific">hydrothermal vent metagenome</name>
    <dbReference type="NCBI Taxonomy" id="652676"/>
    <lineage>
        <taxon>unclassified sequences</taxon>
        <taxon>metagenomes</taxon>
        <taxon>ecological metagenomes</taxon>
    </lineage>
</organism>
<sequence length="61" mass="7099">MNIPQNYYLGDYDNIRYGRVLALKDFKIQEAGTYWIDNGSYISVVTLNATEVKYELGRIEC</sequence>
<dbReference type="GO" id="GO:0004730">
    <property type="term" value="F:pseudouridylate synthase activity"/>
    <property type="evidence" value="ECO:0007669"/>
    <property type="project" value="UniProtKB-EC"/>
</dbReference>
<dbReference type="EMBL" id="FPHH01000167">
    <property type="protein sequence ID" value="SFV70992.1"/>
    <property type="molecule type" value="Genomic_DNA"/>
</dbReference>
<proteinExistence type="predicted"/>
<evidence type="ECO:0000313" key="1">
    <source>
        <dbReference type="EMBL" id="SFV70992.1"/>
    </source>
</evidence>
<accession>A0A1W1CZA3</accession>
<protein>
    <submittedName>
        <fullName evidence="1">tRNA pseudouridine synthase B</fullName>
        <ecNumber evidence="1">4.2.1.70</ecNumber>
    </submittedName>
</protein>
<gene>
    <name evidence="1" type="ORF">MNB_SM-5-1451</name>
</gene>
<dbReference type="AlphaFoldDB" id="A0A1W1CZA3"/>